<dbReference type="InterPro" id="IPR027417">
    <property type="entry name" value="P-loop_NTPase"/>
</dbReference>
<dbReference type="AlphaFoldDB" id="A0A941HNZ8"/>
<dbReference type="PROSITE" id="PS51198">
    <property type="entry name" value="UVRD_HELICASE_ATP_BIND"/>
    <property type="match status" value="1"/>
</dbReference>
<evidence type="ECO:0000313" key="8">
    <source>
        <dbReference type="Proteomes" id="UP000675379"/>
    </source>
</evidence>
<dbReference type="GO" id="GO:0003677">
    <property type="term" value="F:DNA binding"/>
    <property type="evidence" value="ECO:0007669"/>
    <property type="project" value="InterPro"/>
</dbReference>
<sequence length="765" mass="87122">MEQNILPDFQEETERLAQTRSYLDATIALVVDKRLKFKSDMKDAYKELDDMDSSLSYASILLNAKLLDDLEANFTFLKNARKAPYFARIDLRQEDKDRREKLYLGKISLFDDSMETPMVVDWRAPIASVYYDGRLGKASYKAHGKEYAIELFLKRQYTILEGELKSYMDVDVSMSDTFLQASLENHASEKLKDIVSTIQAEQNDIIRAPIHRPLIVQGVAGSGKTTIALHRIAYLIYTYAASFRPEDFMIIAPNSLFLDYISGVLPELGADQVKQTTYGDLMLGFLGKRLKIAPHQDKLAKLVRRGKGSLSVEEKETLVQVSALKNSMDMRSLLDVYLEEKAQGMIPDEDYTVAGKVLFKKEYLFSLFHESYGYLPLYRRLDSMKKYLQKFTREEVKKMESRVNLSYESKMASLRILEAPGEERRQKLLALMAERDQRLKEIQAEGKNAVNRYLAMIPREEPLTLYRRLMEDESWLTRIMDETLAQEVILNTMALAKAKQVELEDLAPLVYLKEKLEGLPEAVKVKNVVIDEAQDFSTFQIWVLREVLHTERFTILGDLSQGIHMYRAVKSWEELLTGVFQEEATLLTLEQSYRTTIEIMNLANEVLRQSPMKELTLATPVVRHGEAPQLLSYGETKALVLGLAKSIEAFAEEGYTTQAVITKSVEEAQRLHGLLLKECRLPVALLSDQTSHFQEKIVILPAHLAKGLEFDAVLVAADDDTFGLSELDAKLLYVAMTRALHRLSLHIREGAVPLLDQAGFSSIGE</sequence>
<keyword evidence="4 5" id="KW-0067">ATP-binding</keyword>
<keyword evidence="3 5" id="KW-0347">Helicase</keyword>
<organism evidence="7 8">
    <name type="scientific">Proteiniclasticum sediminis</name>
    <dbReference type="NCBI Taxonomy" id="2804028"/>
    <lineage>
        <taxon>Bacteria</taxon>
        <taxon>Bacillati</taxon>
        <taxon>Bacillota</taxon>
        <taxon>Clostridia</taxon>
        <taxon>Eubacteriales</taxon>
        <taxon>Clostridiaceae</taxon>
        <taxon>Proteiniclasticum</taxon>
    </lineage>
</organism>
<dbReference type="EMBL" id="JAGSCS010000001">
    <property type="protein sequence ID" value="MBR0574976.1"/>
    <property type="molecule type" value="Genomic_DNA"/>
</dbReference>
<comment type="caution">
    <text evidence="7">The sequence shown here is derived from an EMBL/GenBank/DDBJ whole genome shotgun (WGS) entry which is preliminary data.</text>
</comment>
<dbReference type="Proteomes" id="UP000675379">
    <property type="component" value="Unassembled WGS sequence"/>
</dbReference>
<keyword evidence="1 5" id="KW-0547">Nucleotide-binding</keyword>
<evidence type="ECO:0000256" key="3">
    <source>
        <dbReference type="ARBA" id="ARBA00022806"/>
    </source>
</evidence>
<proteinExistence type="predicted"/>
<dbReference type="GO" id="GO:0043138">
    <property type="term" value="F:3'-5' DNA helicase activity"/>
    <property type="evidence" value="ECO:0007669"/>
    <property type="project" value="TreeGrafter"/>
</dbReference>
<dbReference type="GO" id="GO:0016787">
    <property type="term" value="F:hydrolase activity"/>
    <property type="evidence" value="ECO:0007669"/>
    <property type="project" value="UniProtKB-UniRule"/>
</dbReference>
<dbReference type="Gene3D" id="3.40.50.300">
    <property type="entry name" value="P-loop containing nucleotide triphosphate hydrolases"/>
    <property type="match status" value="3"/>
</dbReference>
<feature type="binding site" evidence="5">
    <location>
        <begin position="218"/>
        <end position="225"/>
    </location>
    <ligand>
        <name>ATP</name>
        <dbReference type="ChEBI" id="CHEBI:30616"/>
    </ligand>
</feature>
<protein>
    <submittedName>
        <fullName evidence="7">ATP-binding domain-containing protein</fullName>
    </submittedName>
</protein>
<accession>A0A941HNZ8</accession>
<evidence type="ECO:0000313" key="7">
    <source>
        <dbReference type="EMBL" id="MBR0574976.1"/>
    </source>
</evidence>
<evidence type="ECO:0000256" key="2">
    <source>
        <dbReference type="ARBA" id="ARBA00022801"/>
    </source>
</evidence>
<dbReference type="NCBIfam" id="NF041464">
    <property type="entry name" value="HelD_BACSU"/>
    <property type="match status" value="1"/>
</dbReference>
<reference evidence="7" key="1">
    <citation type="submission" date="2021-04" db="EMBL/GenBank/DDBJ databases">
        <title>Proteiniclasticum sedimins sp. nov., an obligate anaerobic bacterium isolated from anaerobic sludge.</title>
        <authorList>
            <person name="Liu J."/>
        </authorList>
    </citation>
    <scope>NUCLEOTIDE SEQUENCE</scope>
    <source>
        <strain evidence="7">BAD-10</strain>
    </source>
</reference>
<dbReference type="GO" id="GO:0000725">
    <property type="term" value="P:recombinational repair"/>
    <property type="evidence" value="ECO:0007669"/>
    <property type="project" value="TreeGrafter"/>
</dbReference>
<gene>
    <name evidence="7" type="ORF">KCG48_01345</name>
</gene>
<keyword evidence="2 5" id="KW-0378">Hydrolase</keyword>
<name>A0A941HNZ8_9CLOT</name>
<dbReference type="PANTHER" id="PTHR11070:SF17">
    <property type="entry name" value="DNA HELICASE IV"/>
    <property type="match status" value="1"/>
</dbReference>
<keyword evidence="8" id="KW-1185">Reference proteome</keyword>
<dbReference type="PANTHER" id="PTHR11070">
    <property type="entry name" value="UVRD / RECB / PCRA DNA HELICASE FAMILY MEMBER"/>
    <property type="match status" value="1"/>
</dbReference>
<evidence type="ECO:0000256" key="1">
    <source>
        <dbReference type="ARBA" id="ARBA00022741"/>
    </source>
</evidence>
<dbReference type="Pfam" id="PF13538">
    <property type="entry name" value="UvrD_C_2"/>
    <property type="match status" value="1"/>
</dbReference>
<dbReference type="InterPro" id="IPR027785">
    <property type="entry name" value="UvrD-like_helicase_C"/>
</dbReference>
<feature type="domain" description="UvrD-like helicase ATP-binding" evidence="6">
    <location>
        <begin position="197"/>
        <end position="596"/>
    </location>
</feature>
<dbReference type="InterPro" id="IPR048228">
    <property type="entry name" value="HelD_bacillota"/>
</dbReference>
<evidence type="ECO:0000256" key="5">
    <source>
        <dbReference type="PROSITE-ProRule" id="PRU00560"/>
    </source>
</evidence>
<dbReference type="SUPFAM" id="SSF52540">
    <property type="entry name" value="P-loop containing nucleoside triphosphate hydrolases"/>
    <property type="match status" value="1"/>
</dbReference>
<dbReference type="InterPro" id="IPR014016">
    <property type="entry name" value="UvrD-like_ATP-bd"/>
</dbReference>
<dbReference type="GO" id="GO:0005524">
    <property type="term" value="F:ATP binding"/>
    <property type="evidence" value="ECO:0007669"/>
    <property type="project" value="UniProtKB-UniRule"/>
</dbReference>
<dbReference type="RefSeq" id="WP_211799485.1">
    <property type="nucleotide sequence ID" value="NZ_JAGSCS010000001.1"/>
</dbReference>
<evidence type="ECO:0000256" key="4">
    <source>
        <dbReference type="ARBA" id="ARBA00022840"/>
    </source>
</evidence>
<evidence type="ECO:0000259" key="6">
    <source>
        <dbReference type="PROSITE" id="PS51198"/>
    </source>
</evidence>
<dbReference type="GO" id="GO:0005829">
    <property type="term" value="C:cytosol"/>
    <property type="evidence" value="ECO:0007669"/>
    <property type="project" value="TreeGrafter"/>
</dbReference>
<dbReference type="InterPro" id="IPR000212">
    <property type="entry name" value="DNA_helicase_UvrD/REP"/>
</dbReference>